<dbReference type="PANTHER" id="PTHR47267">
    <property type="match status" value="1"/>
</dbReference>
<dbReference type="PANTHER" id="PTHR47267:SF5">
    <property type="entry name" value="DEHALOGENASE-LIKE HYDROLASE, PUTATIVE-RELATED"/>
    <property type="match status" value="1"/>
</dbReference>
<name>A0A6I4IIN8_9FLAO</name>
<evidence type="ECO:0000256" key="5">
    <source>
        <dbReference type="ARBA" id="ARBA00034778"/>
    </source>
</evidence>
<keyword evidence="7" id="KW-1185">Reference proteome</keyword>
<dbReference type="SUPFAM" id="SSF56784">
    <property type="entry name" value="HAD-like"/>
    <property type="match status" value="1"/>
</dbReference>
<keyword evidence="4" id="KW-0460">Magnesium</keyword>
<dbReference type="Gene3D" id="3.30.1240.10">
    <property type="match status" value="1"/>
</dbReference>
<dbReference type="GO" id="GO:0016791">
    <property type="term" value="F:phosphatase activity"/>
    <property type="evidence" value="ECO:0007669"/>
    <property type="project" value="UniProtKB-ARBA"/>
</dbReference>
<evidence type="ECO:0000256" key="2">
    <source>
        <dbReference type="ARBA" id="ARBA00022723"/>
    </source>
</evidence>
<dbReference type="GO" id="GO:0046872">
    <property type="term" value="F:metal ion binding"/>
    <property type="evidence" value="ECO:0007669"/>
    <property type="project" value="UniProtKB-KW"/>
</dbReference>
<dbReference type="Gene3D" id="3.40.50.1000">
    <property type="entry name" value="HAD superfamily/HAD-like"/>
    <property type="match status" value="1"/>
</dbReference>
<evidence type="ECO:0000256" key="3">
    <source>
        <dbReference type="ARBA" id="ARBA00022801"/>
    </source>
</evidence>
<dbReference type="NCBIfam" id="TIGR01484">
    <property type="entry name" value="HAD-SF-IIB"/>
    <property type="match status" value="1"/>
</dbReference>
<evidence type="ECO:0000313" key="6">
    <source>
        <dbReference type="EMBL" id="MVO09454.1"/>
    </source>
</evidence>
<dbReference type="EMBL" id="WQLW01000006">
    <property type="protein sequence ID" value="MVO09454.1"/>
    <property type="molecule type" value="Genomic_DNA"/>
</dbReference>
<dbReference type="SFLD" id="SFLDS00003">
    <property type="entry name" value="Haloacid_Dehalogenase"/>
    <property type="match status" value="1"/>
</dbReference>
<protein>
    <submittedName>
        <fullName evidence="6">Cof-type HAD-IIB family hydrolase</fullName>
    </submittedName>
</protein>
<organism evidence="6 7">
    <name type="scientific">Flavobacterium profundi</name>
    <dbReference type="NCBI Taxonomy" id="1774945"/>
    <lineage>
        <taxon>Bacteria</taxon>
        <taxon>Pseudomonadati</taxon>
        <taxon>Bacteroidota</taxon>
        <taxon>Flavobacteriia</taxon>
        <taxon>Flavobacteriales</taxon>
        <taxon>Flavobacteriaceae</taxon>
        <taxon>Flavobacterium</taxon>
    </lineage>
</organism>
<evidence type="ECO:0000256" key="4">
    <source>
        <dbReference type="ARBA" id="ARBA00022842"/>
    </source>
</evidence>
<dbReference type="InterPro" id="IPR036412">
    <property type="entry name" value="HAD-like_sf"/>
</dbReference>
<dbReference type="SFLD" id="SFLDG01140">
    <property type="entry name" value="C2.B:_Phosphomannomutase_and_P"/>
    <property type="match status" value="1"/>
</dbReference>
<dbReference type="RefSeq" id="WP_140997832.1">
    <property type="nucleotide sequence ID" value="NZ_VDCZ01000006.1"/>
</dbReference>
<comment type="caution">
    <text evidence="6">The sequence shown here is derived from an EMBL/GenBank/DDBJ whole genome shotgun (WGS) entry which is preliminary data.</text>
</comment>
<accession>A0A6I4IIN8</accession>
<dbReference type="InterPro" id="IPR006379">
    <property type="entry name" value="HAD-SF_hydro_IIB"/>
</dbReference>
<comment type="similarity">
    <text evidence="5">Belongs to the HAD-like hydrolase superfamily. Cof family.</text>
</comment>
<dbReference type="Proteomes" id="UP000431264">
    <property type="component" value="Unassembled WGS sequence"/>
</dbReference>
<dbReference type="OrthoDB" id="9814970at2"/>
<dbReference type="InterPro" id="IPR000150">
    <property type="entry name" value="Cof"/>
</dbReference>
<dbReference type="Pfam" id="PF08282">
    <property type="entry name" value="Hydrolase_3"/>
    <property type="match status" value="1"/>
</dbReference>
<dbReference type="PROSITE" id="PS01229">
    <property type="entry name" value="COF_2"/>
    <property type="match status" value="1"/>
</dbReference>
<sequence>MNKNPNLKVIVTDLDGTLLNANHLIAPYTQAIFQELHQQGYILIVATGRHHLDAMQLTNALGIPLYLVTSNGARIHGPNQELLFTFDIASEAVAQLLALDIDPSITTVLFKEEFWYTNKENQKLNSFQKEMHYPYEIVDYPTLTNLSAIKILFVDEDHDKLLQLDHQIKALHSSIFETSFSLPICLEIMDKRVDKSFAIAKILELENSSFAETICFGDGFNDERMLLQAHKGLIMQNAQQTLKDKLHHLEVIGTNEEEAVAKYLETEVLCKVEKG</sequence>
<dbReference type="PROSITE" id="PS01228">
    <property type="entry name" value="COF_1"/>
    <property type="match status" value="1"/>
</dbReference>
<dbReference type="InterPro" id="IPR023214">
    <property type="entry name" value="HAD_sf"/>
</dbReference>
<dbReference type="AlphaFoldDB" id="A0A6I4IIN8"/>
<keyword evidence="3 6" id="KW-0378">Hydrolase</keyword>
<evidence type="ECO:0000256" key="1">
    <source>
        <dbReference type="ARBA" id="ARBA00001946"/>
    </source>
</evidence>
<evidence type="ECO:0000313" key="7">
    <source>
        <dbReference type="Proteomes" id="UP000431264"/>
    </source>
</evidence>
<proteinExistence type="inferred from homology"/>
<keyword evidence="2" id="KW-0479">Metal-binding</keyword>
<comment type="cofactor">
    <cofactor evidence="1">
        <name>Mg(2+)</name>
        <dbReference type="ChEBI" id="CHEBI:18420"/>
    </cofactor>
</comment>
<gene>
    <name evidence="6" type="ORF">GOQ30_09815</name>
</gene>
<reference evidence="7" key="1">
    <citation type="submission" date="2019-05" db="EMBL/GenBank/DDBJ databases">
        <title>Flavobacterium profundi sp. nov., isolated from a deep-sea seamount.</title>
        <authorList>
            <person name="Zhang D.-C."/>
        </authorList>
    </citation>
    <scope>NUCLEOTIDE SEQUENCE [LARGE SCALE GENOMIC DNA]</scope>
    <source>
        <strain evidence="7">TP390</strain>
    </source>
</reference>
<dbReference type="NCBIfam" id="TIGR00099">
    <property type="entry name" value="Cof-subfamily"/>
    <property type="match status" value="1"/>
</dbReference>